<dbReference type="Pfam" id="PF23166">
    <property type="entry name" value="Ig_N_CWD1"/>
    <property type="match status" value="2"/>
</dbReference>
<keyword evidence="6" id="KW-0547">Nucleotide-binding</keyword>
<dbReference type="InterPro" id="IPR013815">
    <property type="entry name" value="ATP_grasp_subdomain_1"/>
</dbReference>
<dbReference type="GO" id="GO:0005783">
    <property type="term" value="C:endoplasmic reticulum"/>
    <property type="evidence" value="ECO:0007669"/>
    <property type="project" value="UniProtKB-ARBA"/>
</dbReference>
<dbReference type="Pfam" id="PF13370">
    <property type="entry name" value="Fer4_13"/>
    <property type="match status" value="1"/>
</dbReference>
<evidence type="ECO:0000256" key="9">
    <source>
        <dbReference type="ARBA" id="ARBA00022842"/>
    </source>
</evidence>
<dbReference type="GO" id="GO:0046872">
    <property type="term" value="F:metal ion binding"/>
    <property type="evidence" value="ECO:0007669"/>
    <property type="project" value="UniProtKB-KW"/>
</dbReference>
<evidence type="ECO:0000313" key="14">
    <source>
        <dbReference type="Proteomes" id="UP000032180"/>
    </source>
</evidence>
<dbReference type="Proteomes" id="UP000032180">
    <property type="component" value="Chromosome 6"/>
</dbReference>
<keyword evidence="9" id="KW-0460">Magnesium</keyword>
<dbReference type="CDD" id="cd06257">
    <property type="entry name" value="DnaJ"/>
    <property type="match status" value="1"/>
</dbReference>
<evidence type="ECO:0000256" key="8">
    <source>
        <dbReference type="ARBA" id="ARBA00022840"/>
    </source>
</evidence>
<dbReference type="STRING" id="77586.A0A0D9WQ76"/>
<evidence type="ECO:0000256" key="7">
    <source>
        <dbReference type="ARBA" id="ARBA00022777"/>
    </source>
</evidence>
<comment type="subunit">
    <text evidence="3">Homodimer.</text>
</comment>
<keyword evidence="4" id="KW-0808">Transferase</keyword>
<evidence type="ECO:0000256" key="11">
    <source>
        <dbReference type="SAM" id="MobiDB-lite"/>
    </source>
</evidence>
<dbReference type="GO" id="GO:0005524">
    <property type="term" value="F:ATP binding"/>
    <property type="evidence" value="ECO:0007669"/>
    <property type="project" value="UniProtKB-KW"/>
</dbReference>
<dbReference type="Gene3D" id="3.30.470.20">
    <property type="entry name" value="ATP-grasp fold, B domain"/>
    <property type="match status" value="1"/>
</dbReference>
<proteinExistence type="inferred from homology"/>
<keyword evidence="8" id="KW-0067">ATP-binding</keyword>
<feature type="region of interest" description="Disordered" evidence="11">
    <location>
        <begin position="117"/>
        <end position="145"/>
    </location>
</feature>
<evidence type="ECO:0000256" key="3">
    <source>
        <dbReference type="ARBA" id="ARBA00011738"/>
    </source>
</evidence>
<dbReference type="Pfam" id="PF01326">
    <property type="entry name" value="PPDK_N"/>
    <property type="match status" value="1"/>
</dbReference>
<keyword evidence="7" id="KW-0418">Kinase</keyword>
<reference evidence="13" key="3">
    <citation type="submission" date="2015-04" db="UniProtKB">
        <authorList>
            <consortium name="EnsemblPlants"/>
        </authorList>
    </citation>
    <scope>IDENTIFICATION</scope>
</reference>
<dbReference type="InterPro" id="IPR054481">
    <property type="entry name" value="GWD1_pHisD"/>
</dbReference>
<dbReference type="Pfam" id="PF22973">
    <property type="entry name" value="GWD1_pHisD"/>
    <property type="match status" value="1"/>
</dbReference>
<feature type="region of interest" description="Disordered" evidence="11">
    <location>
        <begin position="188"/>
        <end position="210"/>
    </location>
</feature>
<dbReference type="SMART" id="SM00271">
    <property type="entry name" value="DnaJ"/>
    <property type="match status" value="1"/>
</dbReference>
<keyword evidence="14" id="KW-1185">Reference proteome</keyword>
<evidence type="ECO:0000313" key="13">
    <source>
        <dbReference type="EnsemblPlants" id="LPERR06G12300.1"/>
    </source>
</evidence>
<dbReference type="GO" id="GO:0016301">
    <property type="term" value="F:kinase activity"/>
    <property type="evidence" value="ECO:0007669"/>
    <property type="project" value="UniProtKB-KW"/>
</dbReference>
<dbReference type="InterPro" id="IPR002192">
    <property type="entry name" value="PPDK_AMP/ATP-bd"/>
</dbReference>
<keyword evidence="5" id="KW-0479">Metal-binding</keyword>
<dbReference type="Gene3D" id="3.30.1490.20">
    <property type="entry name" value="ATP-grasp fold, A domain"/>
    <property type="match status" value="1"/>
</dbReference>
<protein>
    <recommendedName>
        <fullName evidence="12">J domain-containing protein</fullName>
    </recommendedName>
</protein>
<dbReference type="Gene3D" id="3.30.70.20">
    <property type="match status" value="1"/>
</dbReference>
<feature type="domain" description="J" evidence="12">
    <location>
        <begin position="1562"/>
        <end position="1625"/>
    </location>
</feature>
<evidence type="ECO:0000256" key="5">
    <source>
        <dbReference type="ARBA" id="ARBA00022723"/>
    </source>
</evidence>
<dbReference type="Gramene" id="LPERR06G12300.1">
    <property type="protein sequence ID" value="LPERR06G12300.1"/>
    <property type="gene ID" value="LPERR06G12300"/>
</dbReference>
<dbReference type="Pfam" id="PF23229">
    <property type="entry name" value="DUF7067"/>
    <property type="match status" value="1"/>
</dbReference>
<evidence type="ECO:0000259" key="12">
    <source>
        <dbReference type="PROSITE" id="PS50076"/>
    </source>
</evidence>
<dbReference type="SUPFAM" id="SSF46565">
    <property type="entry name" value="Chaperone J-domain"/>
    <property type="match status" value="1"/>
</dbReference>
<organism evidence="13 14">
    <name type="scientific">Leersia perrieri</name>
    <dbReference type="NCBI Taxonomy" id="77586"/>
    <lineage>
        <taxon>Eukaryota</taxon>
        <taxon>Viridiplantae</taxon>
        <taxon>Streptophyta</taxon>
        <taxon>Embryophyta</taxon>
        <taxon>Tracheophyta</taxon>
        <taxon>Spermatophyta</taxon>
        <taxon>Magnoliopsida</taxon>
        <taxon>Liliopsida</taxon>
        <taxon>Poales</taxon>
        <taxon>Poaceae</taxon>
        <taxon>BOP clade</taxon>
        <taxon>Oryzoideae</taxon>
        <taxon>Oryzeae</taxon>
        <taxon>Oryzinae</taxon>
        <taxon>Leersia</taxon>
    </lineage>
</organism>
<dbReference type="Pfam" id="PF00226">
    <property type="entry name" value="DnaJ"/>
    <property type="match status" value="1"/>
</dbReference>
<sequence length="1813" mass="202534">MSMTALLRRLLDMSASQSPSRNMLTGHPKLFRLGHKDEGADGVELRQCSPTISLTNELTGALPLRAQRLGTVLAFLPSPLHATPFPRQIHTHTHPSRYAAEAHSSWVEVQCRAREARKTTQRNASGLPLSSASSASPLDRLPPSNPIPTGRGCLLSFFPPPFPSLSLALEMSGFSAVAERCALRIHAARPSSPARQPPPPLRRGRHRPAAAATTLAVSRRSLLVPRAVAASAAGRASPDLVRRFSLDSNSELQVTLNPAPQGSVAEINLEVTNTSGSLILHWGALRPDRREWLLPSRKPDGTTVYKNRALRTPFIKEEYEAARTELIEELNKGISLEKLRTKLMKTPEAVSDAPASENTTATKLPEDLVQVQAYIRWEKAGKPNYPPEKQLVEFEEARKELQAELDKGTSVEQLRKKILKGNIETKVSKQLKNKKYFSVERIQRKKRDTMQLLNKHKLTITEVQAETPKQPTILDLFTKSLQDQDSCEVLSRKLFKFGDKEILGITTNALGKTKVHLATNYMEPLILHWALAEENGEWKAPPSSILPSGSSLLDKACETSFTEYELDGLHCQVVEIELDDGAYKRMPFVLRSDETWIKNNGSDFYLDFSTKIVKNTKDTGDAGKGTAKALLDRIADLEEDAQRSLMHRFNIAADLVNQARDAGLLGIVGVFVWIRFMATRQLIWNKNYNVKPREISKAQDRFTDDLENMYRTYPQYREILRMIMSAVGRGGEGDVGQRIRDEILVIQRNNDCKGGMMEEWHQKLHNNTSPDDVVICQALLDYIKSDFDIGVYWDTLNKNGITKERLLSYDRPIHSEPNFKSEQKEGLLRDLGNYMRSLKAVHSGADLESAIATCMGYKSEGEGFMVGVQINPVKGLPSGFPELLEFVLDHVEDKSAEPLLEGLLEARAELHPLLLESPERMKDLIFLDIALDSTFRTAVERSYEELNNVEPEKIMYFISLVLENLALSTDNNEDILYCLKGWNQALEMAKQKNNQWALYAKAFLDRTRLALASKGEQYYNLMQPSAEYLGSLLNIDQWAVNIFTEEIIRGGSAATLSSLLNRIDPVLRNVAHLGSWQVISPVEVSGYIVIVDELLAVQNKSYDKPTILVAKSVKGEEEIPDGVVGVITPDMPDVLSHVSVRARNCKVLFATCFDPNTLSELQGHEGKVFSFKPTSADITYREIAETELLQSDSLDVQAGQAVPAVSLVKKKFLGKYAISAEEFSEEMVGAKSRNVAYLKGKVPSWVGVPTSIAIPFGTFEKVLSDDINKEVAQNIQMLKGKLAGDDFSALGEIRKTVLNLTAPTQLIKELKEKMLGSGMPWPGDEGDQRWEQAWTAIKKVWASKWNERAYFSTRKVKLDHEYLSMAVLVQEIVNADYAFVIHTTNPSSGDSSEIYAEVVKGLGETLVGAYPGRAMSFVCKKDDLDSPKVLGFPSKSIGLFIKRSIIFRSDSNGEDLEGYAGAGLYDSVPMDEEDEVVLDYTTDPLITDHGFQKSILSSIARAGHAIEELYGSPQDVEGAVKEGKIYVPKNGSVQYELIRPVKYRPRSMIRCCSTARGKAREDYYQVLGVTVNSTPQEIKVAYRKLQKQHHPDIAGYKGHDYTLLLNEAYKALMRNNSSRNADSSGRGYERGFTGKGYSSWNGPVRSHALFVDENKCIGCRECVHHAGQTFAMDNVLGSAHVEVQFGDLEEKIQVAVESCPVNCIHWVGSQELAVLEFLARPQQKEAHGVFGGGWERPRDLFAAANNFTKRLDRQEQQDMAREQRYNSNGVACEEAETAAQAEARRRAGQELRWRRLLDVWNGLTDWRKPGADR</sequence>
<keyword evidence="10" id="KW-0119">Carbohydrate metabolism</keyword>
<evidence type="ECO:0000256" key="2">
    <source>
        <dbReference type="ARBA" id="ARBA00007837"/>
    </source>
</evidence>
<evidence type="ECO:0000256" key="6">
    <source>
        <dbReference type="ARBA" id="ARBA00022741"/>
    </source>
</evidence>
<dbReference type="PANTHER" id="PTHR46999:SF1">
    <property type="entry name" value="ALPHA-GLUCAN WATER DIKINASE 1, CHLOROPLASTIC"/>
    <property type="match status" value="1"/>
</dbReference>
<name>A0A0D9WQ76_9ORYZ</name>
<evidence type="ECO:0000256" key="4">
    <source>
        <dbReference type="ARBA" id="ARBA00022679"/>
    </source>
</evidence>
<dbReference type="InterPro" id="IPR055495">
    <property type="entry name" value="CWD_DUF7067"/>
</dbReference>
<dbReference type="SUPFAM" id="SSF56059">
    <property type="entry name" value="Glutathione synthetase ATP-binding domain-like"/>
    <property type="match status" value="1"/>
</dbReference>
<dbReference type="Gene3D" id="1.10.287.110">
    <property type="entry name" value="DnaJ domain"/>
    <property type="match status" value="1"/>
</dbReference>
<reference evidence="13 14" key="1">
    <citation type="submission" date="2012-08" db="EMBL/GenBank/DDBJ databases">
        <title>Oryza genome evolution.</title>
        <authorList>
            <person name="Wing R.A."/>
        </authorList>
    </citation>
    <scope>NUCLEOTIDE SEQUENCE</scope>
</reference>
<dbReference type="EnsemblPlants" id="LPERR06G12300.1">
    <property type="protein sequence ID" value="LPERR06G12300.1"/>
    <property type="gene ID" value="LPERR06G12300"/>
</dbReference>
<dbReference type="InterPro" id="IPR001623">
    <property type="entry name" value="DnaJ_domain"/>
</dbReference>
<evidence type="ECO:0000256" key="10">
    <source>
        <dbReference type="ARBA" id="ARBA00023277"/>
    </source>
</evidence>
<reference evidence="14" key="2">
    <citation type="submission" date="2013-12" db="EMBL/GenBank/DDBJ databases">
        <authorList>
            <person name="Yu Y."/>
            <person name="Lee S."/>
            <person name="de Baynast K."/>
            <person name="Wissotski M."/>
            <person name="Liu L."/>
            <person name="Talag J."/>
            <person name="Goicoechea J."/>
            <person name="Angelova A."/>
            <person name="Jetty R."/>
            <person name="Kudrna D."/>
            <person name="Golser W."/>
            <person name="Rivera L."/>
            <person name="Zhang J."/>
            <person name="Wing R."/>
        </authorList>
    </citation>
    <scope>NUCLEOTIDE SEQUENCE</scope>
</reference>
<dbReference type="InterPro" id="IPR056301">
    <property type="entry name" value="GWD-like_N_Ig"/>
</dbReference>
<accession>A0A0D9WQ76</accession>
<comment type="cofactor">
    <cofactor evidence="1">
        <name>Mg(2+)</name>
        <dbReference type="ChEBI" id="CHEBI:18420"/>
    </cofactor>
</comment>
<dbReference type="SUPFAM" id="SSF54862">
    <property type="entry name" value="4Fe-4S ferredoxins"/>
    <property type="match status" value="1"/>
</dbReference>
<dbReference type="PANTHER" id="PTHR46999">
    <property type="entry name" value="ALPHA-GLUCAN WATER DIKINASE 1, CHLOROPLASTIC-RELATED"/>
    <property type="match status" value="1"/>
</dbReference>
<dbReference type="eggNOG" id="KOG0716">
    <property type="taxonomic scope" value="Eukaryota"/>
</dbReference>
<feature type="compositionally biased region" description="Low complexity" evidence="11">
    <location>
        <begin position="124"/>
        <end position="142"/>
    </location>
</feature>
<evidence type="ECO:0000256" key="1">
    <source>
        <dbReference type="ARBA" id="ARBA00001946"/>
    </source>
</evidence>
<comment type="similarity">
    <text evidence="2">Belongs to the PEP-utilizing enzyme family.</text>
</comment>
<dbReference type="PROSITE" id="PS50076">
    <property type="entry name" value="DNAJ_2"/>
    <property type="match status" value="1"/>
</dbReference>
<dbReference type="InterPro" id="IPR036869">
    <property type="entry name" value="J_dom_sf"/>
</dbReference>